<dbReference type="EMBL" id="SADE01000001">
    <property type="protein sequence ID" value="RVU37789.1"/>
    <property type="molecule type" value="Genomic_DNA"/>
</dbReference>
<dbReference type="PANTHER" id="PTHR23077">
    <property type="entry name" value="AAA-FAMILY ATPASE"/>
    <property type="match status" value="1"/>
</dbReference>
<dbReference type="InterPro" id="IPR011990">
    <property type="entry name" value="TPR-like_helical_dom_sf"/>
</dbReference>
<organism evidence="6 7">
    <name type="scientific">Hwanghaeella grinnelliae</name>
    <dbReference type="NCBI Taxonomy" id="2500179"/>
    <lineage>
        <taxon>Bacteria</taxon>
        <taxon>Pseudomonadati</taxon>
        <taxon>Pseudomonadota</taxon>
        <taxon>Alphaproteobacteria</taxon>
        <taxon>Rhodospirillales</taxon>
        <taxon>Rhodospirillaceae</taxon>
        <taxon>Hwanghaeella</taxon>
    </lineage>
</organism>
<dbReference type="FunFam" id="3.40.50.300:FF:001054">
    <property type="entry name" value="ATPase, AAA family, putative"/>
    <property type="match status" value="1"/>
</dbReference>
<dbReference type="AlphaFoldDB" id="A0A3S2WSZ6"/>
<evidence type="ECO:0000256" key="2">
    <source>
        <dbReference type="ARBA" id="ARBA00022490"/>
    </source>
</evidence>
<keyword evidence="3" id="KW-0547">Nucleotide-binding</keyword>
<evidence type="ECO:0000256" key="1">
    <source>
        <dbReference type="ARBA" id="ARBA00004496"/>
    </source>
</evidence>
<evidence type="ECO:0000256" key="3">
    <source>
        <dbReference type="ARBA" id="ARBA00022741"/>
    </source>
</evidence>
<comment type="subcellular location">
    <subcellularLocation>
        <location evidence="1">Cytoplasm</location>
    </subcellularLocation>
</comment>
<dbReference type="RefSeq" id="WP_127763126.1">
    <property type="nucleotide sequence ID" value="NZ_SADE01000001.1"/>
</dbReference>
<feature type="domain" description="AAA+ ATPase" evidence="5">
    <location>
        <begin position="169"/>
        <end position="306"/>
    </location>
</feature>
<evidence type="ECO:0000313" key="7">
    <source>
        <dbReference type="Proteomes" id="UP000287447"/>
    </source>
</evidence>
<dbReference type="GO" id="GO:0016887">
    <property type="term" value="F:ATP hydrolysis activity"/>
    <property type="evidence" value="ECO:0007669"/>
    <property type="project" value="InterPro"/>
</dbReference>
<evidence type="ECO:0000256" key="4">
    <source>
        <dbReference type="ARBA" id="ARBA00022840"/>
    </source>
</evidence>
<dbReference type="InterPro" id="IPR041569">
    <property type="entry name" value="AAA_lid_3"/>
</dbReference>
<dbReference type="PANTHER" id="PTHR23077:SF171">
    <property type="entry name" value="NUCLEAR VALOSIN-CONTAINING PROTEIN-LIKE"/>
    <property type="match status" value="1"/>
</dbReference>
<protein>
    <submittedName>
        <fullName evidence="6">ATP-binding protein</fullName>
    </submittedName>
</protein>
<proteinExistence type="predicted"/>
<dbReference type="InterPro" id="IPR003959">
    <property type="entry name" value="ATPase_AAA_core"/>
</dbReference>
<dbReference type="Gene3D" id="1.25.40.10">
    <property type="entry name" value="Tetratricopeptide repeat domain"/>
    <property type="match status" value="1"/>
</dbReference>
<name>A0A3S2WSZ6_9PROT</name>
<dbReference type="GO" id="GO:0005524">
    <property type="term" value="F:ATP binding"/>
    <property type="evidence" value="ECO:0007669"/>
    <property type="project" value="UniProtKB-KW"/>
</dbReference>
<dbReference type="SMART" id="SM00382">
    <property type="entry name" value="AAA"/>
    <property type="match status" value="1"/>
</dbReference>
<sequence length="416" mass="45711">MTDNTDRQGLEQRLLANPFDAVARDDYAALLLKTDCAAEALAQYELLCQQQADQASHLIGAACALLALGRREEALTSYRKSRDLDGFEPVEKLEALAPNAVPSTGVTQLRVVSGDRTDGVVQFSSARGNTQKVKFEDIVGADDIKRTIRLQIIEPFVNPGLFQRFRKQAGGGILLYGPPGCGKTMLAKAVASECNAEFISVGISDVLNMWIGESERNLAAIFERARANVPSVLFFDEIDALAYSRSKASSEHTRTVVNELLAQLDGMGSDNRSVLMLAATNMPWDVDPAMRRPGRFARQVFVPPPDAEGRKAMIVEKLADVPCEPFDVAAIARRCEHFSGADIDGLIELAKERALASAIIDRNERPLSQDDFESALSEIVPSTIDWLRTARNLVKFGGADRSYKEVETYLKRVKFN</sequence>
<dbReference type="InterPro" id="IPR027417">
    <property type="entry name" value="P-loop_NTPase"/>
</dbReference>
<dbReference type="OrthoDB" id="9809379at2"/>
<keyword evidence="2" id="KW-0963">Cytoplasm</keyword>
<dbReference type="SUPFAM" id="SSF48452">
    <property type="entry name" value="TPR-like"/>
    <property type="match status" value="1"/>
</dbReference>
<dbReference type="GO" id="GO:0005737">
    <property type="term" value="C:cytoplasm"/>
    <property type="evidence" value="ECO:0007669"/>
    <property type="project" value="UniProtKB-SubCell"/>
</dbReference>
<dbReference type="Pfam" id="PF00004">
    <property type="entry name" value="AAA"/>
    <property type="match status" value="1"/>
</dbReference>
<dbReference type="SUPFAM" id="SSF52540">
    <property type="entry name" value="P-loop containing nucleoside triphosphate hydrolases"/>
    <property type="match status" value="1"/>
</dbReference>
<comment type="caution">
    <text evidence="6">The sequence shown here is derived from an EMBL/GenBank/DDBJ whole genome shotgun (WGS) entry which is preliminary data.</text>
</comment>
<evidence type="ECO:0000259" key="5">
    <source>
        <dbReference type="SMART" id="SM00382"/>
    </source>
</evidence>
<accession>A0A3S2WSZ6</accession>
<dbReference type="Gene3D" id="3.40.50.300">
    <property type="entry name" value="P-loop containing nucleotide triphosphate hydrolases"/>
    <property type="match status" value="1"/>
</dbReference>
<keyword evidence="7" id="KW-1185">Reference proteome</keyword>
<dbReference type="InterPro" id="IPR003593">
    <property type="entry name" value="AAA+_ATPase"/>
</dbReference>
<dbReference type="InterPro" id="IPR050168">
    <property type="entry name" value="AAA_ATPase_domain"/>
</dbReference>
<keyword evidence="4 6" id="KW-0067">ATP-binding</keyword>
<reference evidence="7" key="1">
    <citation type="submission" date="2019-01" db="EMBL/GenBank/DDBJ databases">
        <title>Gri0909 isolated from a small marine red alga.</title>
        <authorList>
            <person name="Kim J."/>
            <person name="Jeong S.E."/>
            <person name="Jeon C.O."/>
        </authorList>
    </citation>
    <scope>NUCLEOTIDE SEQUENCE [LARGE SCALE GENOMIC DNA]</scope>
    <source>
        <strain evidence="7">Gri0909</strain>
    </source>
</reference>
<gene>
    <name evidence="6" type="ORF">EOI86_00330</name>
</gene>
<dbReference type="Gene3D" id="1.10.8.60">
    <property type="match status" value="1"/>
</dbReference>
<dbReference type="Proteomes" id="UP000287447">
    <property type="component" value="Unassembled WGS sequence"/>
</dbReference>
<evidence type="ECO:0000313" key="6">
    <source>
        <dbReference type="EMBL" id="RVU37789.1"/>
    </source>
</evidence>
<dbReference type="Pfam" id="PF17862">
    <property type="entry name" value="AAA_lid_3"/>
    <property type="match status" value="1"/>
</dbReference>